<dbReference type="Proteomes" id="UP000321595">
    <property type="component" value="Chromosome"/>
</dbReference>
<feature type="transmembrane region" description="Helical" evidence="1">
    <location>
        <begin position="33"/>
        <end position="51"/>
    </location>
</feature>
<dbReference type="OrthoDB" id="10012369at2"/>
<gene>
    <name evidence="2" type="ORF">FRD01_17375</name>
</gene>
<feature type="transmembrane region" description="Helical" evidence="1">
    <location>
        <begin position="63"/>
        <end position="90"/>
    </location>
</feature>
<sequence length="204" mass="22381">MQEPVFISYRTETTEPRRGWLGDGLRFVSRKPLLSGLVIGISANVLALIRAPGVVESAPVEAAVLGLGVLLVITGLFSRMGPFFALLAVVRFDVVRALTYDGHLLQWMEGETVRVAIQNPKFGLFATPPPPEVLEDARARSQPWDVNFVAWDEDREALLTIETKLSAEEAAGLRPADPEFTESPDETLPPHVLAPFLLIARNKA</sequence>
<dbReference type="KEGG" id="bbae:FRD01_17375"/>
<evidence type="ECO:0000313" key="2">
    <source>
        <dbReference type="EMBL" id="QED28977.1"/>
    </source>
</evidence>
<dbReference type="RefSeq" id="WP_146961880.1">
    <property type="nucleotide sequence ID" value="NZ_CP042467.1"/>
</dbReference>
<evidence type="ECO:0000256" key="1">
    <source>
        <dbReference type="SAM" id="Phobius"/>
    </source>
</evidence>
<dbReference type="EMBL" id="CP042467">
    <property type="protein sequence ID" value="QED28977.1"/>
    <property type="molecule type" value="Genomic_DNA"/>
</dbReference>
<reference evidence="2 3" key="1">
    <citation type="submission" date="2019-08" db="EMBL/GenBank/DDBJ databases">
        <authorList>
            <person name="Liang Q."/>
        </authorList>
    </citation>
    <scope>NUCLEOTIDE SEQUENCE [LARGE SCALE GENOMIC DNA]</scope>
    <source>
        <strain evidence="2 3">V1718</strain>
    </source>
</reference>
<organism evidence="2 3">
    <name type="scientific">Microvenator marinus</name>
    <dbReference type="NCBI Taxonomy" id="2600177"/>
    <lineage>
        <taxon>Bacteria</taxon>
        <taxon>Deltaproteobacteria</taxon>
        <taxon>Bradymonadales</taxon>
        <taxon>Microvenatoraceae</taxon>
        <taxon>Microvenator</taxon>
    </lineage>
</organism>
<protein>
    <submittedName>
        <fullName evidence="2">Uncharacterized protein</fullName>
    </submittedName>
</protein>
<proteinExistence type="predicted"/>
<keyword evidence="1" id="KW-0812">Transmembrane</keyword>
<keyword evidence="3" id="KW-1185">Reference proteome</keyword>
<evidence type="ECO:0000313" key="3">
    <source>
        <dbReference type="Proteomes" id="UP000321595"/>
    </source>
</evidence>
<keyword evidence="1" id="KW-1133">Transmembrane helix</keyword>
<keyword evidence="1" id="KW-0472">Membrane</keyword>
<name>A0A5B8XUY3_9DELT</name>
<dbReference type="AlphaFoldDB" id="A0A5B8XUY3"/>
<accession>A0A5B8XUY3</accession>